<dbReference type="EMBL" id="KV875095">
    <property type="protein sequence ID" value="OIW32516.1"/>
    <property type="molecule type" value="Genomic_DNA"/>
</dbReference>
<evidence type="ECO:0000313" key="2">
    <source>
        <dbReference type="EMBL" id="OIW32516.1"/>
    </source>
</evidence>
<keyword evidence="3" id="KW-1185">Reference proteome</keyword>
<dbReference type="STRING" id="1408157.A0A1J7JT24"/>
<feature type="compositionally biased region" description="Low complexity" evidence="1">
    <location>
        <begin position="43"/>
        <end position="60"/>
    </location>
</feature>
<dbReference type="PANTHER" id="PTHR33321">
    <property type="match status" value="1"/>
</dbReference>
<feature type="region of interest" description="Disordered" evidence="1">
    <location>
        <begin position="1"/>
        <end position="60"/>
    </location>
</feature>
<dbReference type="InParanoid" id="A0A1J7JT24"/>
<dbReference type="PANTHER" id="PTHR33321:SF12">
    <property type="entry name" value="PLANT BASIC SECRETORY PROTEIN (BSP) FAMILY PROTEIN"/>
    <property type="match status" value="1"/>
</dbReference>
<gene>
    <name evidence="2" type="ORF">CONLIGDRAFT_678908</name>
</gene>
<dbReference type="OrthoDB" id="891726at2759"/>
<evidence type="ECO:0000256" key="1">
    <source>
        <dbReference type="SAM" id="MobiDB-lite"/>
    </source>
</evidence>
<accession>A0A1J7JT24</accession>
<dbReference type="AlphaFoldDB" id="A0A1J7JT24"/>
<sequence length="289" mass="31802">MTIIPSTTPVPKPYQIFMSPTSPAPSPPAPTSSAVPFPLPDRTSQTPAPSSTPPTAHQSPTLRLEIRSLSHPGATKFLTSVTASTLLSTAVANVQTHLYSSPPSPTHCPPTRSVTVVLRDIGGVAYTTGTELDPSHHKEIHFSLNYIATIRPDRLASEITGVLTHELVHCYQHNAQGTCPGGLIEGIADWVRLCCGLDPPHWRRETKGKWDGGYQHTAYFLEYLEGRFGVGTVRRINERLRGRRYEEKEFWTGLLGRPVEQLWGDYISKVKRDEEGEGAEVTVDEGTQT</sequence>
<proteinExistence type="predicted"/>
<dbReference type="InterPro" id="IPR007541">
    <property type="entry name" value="Uncharacterised_BSP"/>
</dbReference>
<dbReference type="Pfam" id="PF04450">
    <property type="entry name" value="BSP"/>
    <property type="match status" value="1"/>
</dbReference>
<organism evidence="2 3">
    <name type="scientific">Coniochaeta ligniaria NRRL 30616</name>
    <dbReference type="NCBI Taxonomy" id="1408157"/>
    <lineage>
        <taxon>Eukaryota</taxon>
        <taxon>Fungi</taxon>
        <taxon>Dikarya</taxon>
        <taxon>Ascomycota</taxon>
        <taxon>Pezizomycotina</taxon>
        <taxon>Sordariomycetes</taxon>
        <taxon>Sordariomycetidae</taxon>
        <taxon>Coniochaetales</taxon>
        <taxon>Coniochaetaceae</taxon>
        <taxon>Coniochaeta</taxon>
    </lineage>
</organism>
<dbReference type="Proteomes" id="UP000182658">
    <property type="component" value="Unassembled WGS sequence"/>
</dbReference>
<evidence type="ECO:0000313" key="3">
    <source>
        <dbReference type="Proteomes" id="UP000182658"/>
    </source>
</evidence>
<protein>
    <submittedName>
        <fullName evidence="2">BSP-domain-containing protein</fullName>
    </submittedName>
</protein>
<name>A0A1J7JT24_9PEZI</name>
<reference evidence="2 3" key="1">
    <citation type="submission" date="2016-10" db="EMBL/GenBank/DDBJ databases">
        <title>Draft genome sequence of Coniochaeta ligniaria NRRL30616, a lignocellulolytic fungus for bioabatement of inhibitors in plant biomass hydrolysates.</title>
        <authorList>
            <consortium name="DOE Joint Genome Institute"/>
            <person name="Jimenez D.J."/>
            <person name="Hector R.E."/>
            <person name="Riley R."/>
            <person name="Sun H."/>
            <person name="Grigoriev I.V."/>
            <person name="Van Elsas J.D."/>
            <person name="Nichols N.N."/>
        </authorList>
    </citation>
    <scope>NUCLEOTIDE SEQUENCE [LARGE SCALE GENOMIC DNA]</scope>
    <source>
        <strain evidence="2 3">NRRL 30616</strain>
    </source>
</reference>